<dbReference type="Pfam" id="PF07568">
    <property type="entry name" value="HisKA_2"/>
    <property type="match status" value="1"/>
</dbReference>
<feature type="transmembrane region" description="Helical" evidence="1">
    <location>
        <begin position="20"/>
        <end position="40"/>
    </location>
</feature>
<dbReference type="PANTHER" id="PTHR43065:SF23">
    <property type="entry name" value="SENSOR HISTIDINE KINASE PDTAS"/>
    <property type="match status" value="1"/>
</dbReference>
<feature type="transmembrane region" description="Helical" evidence="1">
    <location>
        <begin position="130"/>
        <end position="151"/>
    </location>
</feature>
<dbReference type="Gene3D" id="3.30.450.20">
    <property type="entry name" value="PAS domain"/>
    <property type="match status" value="1"/>
</dbReference>
<keyword evidence="1" id="KW-0472">Membrane</keyword>
<feature type="domain" description="PAS" evidence="3">
    <location>
        <begin position="322"/>
        <end position="378"/>
    </location>
</feature>
<organism evidence="5 6">
    <name type="scientific">Methanosarcina acetivorans (strain ATCC 35395 / DSM 2834 / JCM 12185 / C2A)</name>
    <dbReference type="NCBI Taxonomy" id="188937"/>
    <lineage>
        <taxon>Archaea</taxon>
        <taxon>Methanobacteriati</taxon>
        <taxon>Methanobacteriota</taxon>
        <taxon>Stenosarchaea group</taxon>
        <taxon>Methanomicrobia</taxon>
        <taxon>Methanosarcinales</taxon>
        <taxon>Methanosarcinaceae</taxon>
        <taxon>Methanosarcina</taxon>
    </lineage>
</organism>
<keyword evidence="5" id="KW-0418">Kinase</keyword>
<dbReference type="InterPro" id="IPR000014">
    <property type="entry name" value="PAS"/>
</dbReference>
<dbReference type="KEGG" id="mac:MA_0619"/>
<name>Q8TT21_METAC</name>
<dbReference type="GO" id="GO:0000155">
    <property type="term" value="F:phosphorelay sensor kinase activity"/>
    <property type="evidence" value="ECO:0000318"/>
    <property type="project" value="GO_Central"/>
</dbReference>
<evidence type="ECO:0000313" key="5">
    <source>
        <dbReference type="EMBL" id="AAM04062.1"/>
    </source>
</evidence>
<dbReference type="GeneID" id="1472511"/>
<dbReference type="PhylomeDB" id="Q8TT21"/>
<dbReference type="EnsemblBacteria" id="AAM04062">
    <property type="protein sequence ID" value="AAM04062"/>
    <property type="gene ID" value="MA_0619"/>
</dbReference>
<dbReference type="Pfam" id="PF02518">
    <property type="entry name" value="HATPase_c"/>
    <property type="match status" value="1"/>
</dbReference>
<dbReference type="PROSITE" id="PS50113">
    <property type="entry name" value="PAC"/>
    <property type="match status" value="1"/>
</dbReference>
<dbReference type="Gene3D" id="3.30.565.10">
    <property type="entry name" value="Histidine kinase-like ATPase, C-terminal domain"/>
    <property type="match status" value="1"/>
</dbReference>
<dbReference type="InParanoid" id="Q8TT21"/>
<keyword evidence="1" id="KW-0812">Transmembrane</keyword>
<keyword evidence="1" id="KW-1133">Transmembrane helix</keyword>
<keyword evidence="5" id="KW-0808">Transferase</keyword>
<dbReference type="InterPro" id="IPR005467">
    <property type="entry name" value="His_kinase_dom"/>
</dbReference>
<proteinExistence type="predicted"/>
<reference evidence="5 6" key="1">
    <citation type="journal article" date="2002" name="Genome Res.">
        <title>The genome of Methanosarcina acetivorans reveals extensive metabolic and physiological diversity.</title>
        <authorList>
            <person name="Galagan J.E."/>
            <person name="Nusbaum C."/>
            <person name="Roy A."/>
            <person name="Endrizzi M.G."/>
            <person name="Macdonald P."/>
            <person name="FitzHugh W."/>
            <person name="Calvo S."/>
            <person name="Engels R."/>
            <person name="Smirnov S."/>
            <person name="Atnoor D."/>
            <person name="Brown A."/>
            <person name="Allen N."/>
            <person name="Naylor J."/>
            <person name="Stange-Thomann N."/>
            <person name="DeArellano K."/>
            <person name="Johnson R."/>
            <person name="Linton L."/>
            <person name="McEwan P."/>
            <person name="McKernan K."/>
            <person name="Talamas J."/>
            <person name="Tirrell A."/>
            <person name="Ye W."/>
            <person name="Zimmer A."/>
            <person name="Barber R.D."/>
            <person name="Cann I."/>
            <person name="Graham D.E."/>
            <person name="Grahame D.A."/>
            <person name="Guss A."/>
            <person name="Hedderich R."/>
            <person name="Ingram-Smith C."/>
            <person name="Kuettner C.H."/>
            <person name="Krzycki J.A."/>
            <person name="Leigh J.A."/>
            <person name="Li W."/>
            <person name="Liu J."/>
            <person name="Mukhopadhyay B."/>
            <person name="Reeve J.N."/>
            <person name="Smith K."/>
            <person name="Springer T.A."/>
            <person name="Umayam L.A."/>
            <person name="White O."/>
            <person name="White R.H."/>
            <person name="de Macario E.C."/>
            <person name="Ferry J.G."/>
            <person name="Jarrell K.F."/>
            <person name="Jing H."/>
            <person name="Macario A.J.L."/>
            <person name="Paulsen I."/>
            <person name="Pritchett M."/>
            <person name="Sowers K.R."/>
            <person name="Swanson R.V."/>
            <person name="Zinder S.H."/>
            <person name="Lander E."/>
            <person name="Metcalf W.W."/>
            <person name="Birren B."/>
        </authorList>
    </citation>
    <scope>NUCLEOTIDE SEQUENCE [LARGE SCALE GENOMIC DNA]</scope>
    <source>
        <strain evidence="6">ATCC 35395 / DSM 2834 / JCM 12185 / C2A</strain>
    </source>
</reference>
<dbReference type="SUPFAM" id="SSF55874">
    <property type="entry name" value="ATPase domain of HSP90 chaperone/DNA topoisomerase II/histidine kinase"/>
    <property type="match status" value="1"/>
</dbReference>
<evidence type="ECO:0000259" key="3">
    <source>
        <dbReference type="PROSITE" id="PS50112"/>
    </source>
</evidence>
<dbReference type="NCBIfam" id="TIGR00229">
    <property type="entry name" value="sensory_box"/>
    <property type="match status" value="1"/>
</dbReference>
<dbReference type="InterPro" id="IPR033425">
    <property type="entry name" value="MASE3"/>
</dbReference>
<evidence type="ECO:0000259" key="4">
    <source>
        <dbReference type="PROSITE" id="PS50113"/>
    </source>
</evidence>
<keyword evidence="6" id="KW-1185">Reference proteome</keyword>
<dbReference type="Pfam" id="PF17159">
    <property type="entry name" value="MASE3"/>
    <property type="match status" value="1"/>
</dbReference>
<dbReference type="EMBL" id="AE010299">
    <property type="protein sequence ID" value="AAM04062.1"/>
    <property type="molecule type" value="Genomic_DNA"/>
</dbReference>
<dbReference type="RefSeq" id="WP_011020667.1">
    <property type="nucleotide sequence ID" value="NC_003552.1"/>
</dbReference>
<evidence type="ECO:0000313" key="6">
    <source>
        <dbReference type="Proteomes" id="UP000002487"/>
    </source>
</evidence>
<evidence type="ECO:0000259" key="2">
    <source>
        <dbReference type="PROSITE" id="PS50109"/>
    </source>
</evidence>
<dbReference type="GO" id="GO:0007165">
    <property type="term" value="P:signal transduction"/>
    <property type="evidence" value="ECO:0000318"/>
    <property type="project" value="GO_Central"/>
</dbReference>
<feature type="transmembrane region" description="Helical" evidence="1">
    <location>
        <begin position="201"/>
        <end position="219"/>
    </location>
</feature>
<dbReference type="InterPro" id="IPR011495">
    <property type="entry name" value="Sig_transdc_His_kin_sub2_dim/P"/>
</dbReference>
<dbReference type="CDD" id="cd00130">
    <property type="entry name" value="PAS"/>
    <property type="match status" value="1"/>
</dbReference>
<dbReference type="SMART" id="SM00387">
    <property type="entry name" value="HATPase_c"/>
    <property type="match status" value="1"/>
</dbReference>
<evidence type="ECO:0000256" key="1">
    <source>
        <dbReference type="SAM" id="Phobius"/>
    </source>
</evidence>
<dbReference type="Proteomes" id="UP000002487">
    <property type="component" value="Chromosome"/>
</dbReference>
<dbReference type="STRING" id="188937.MA_0619"/>
<protein>
    <submittedName>
        <fullName evidence="5">Sensory transduction histidine kinase</fullName>
    </submittedName>
</protein>
<dbReference type="PANTHER" id="PTHR43065">
    <property type="entry name" value="SENSOR HISTIDINE KINASE"/>
    <property type="match status" value="1"/>
</dbReference>
<dbReference type="SUPFAM" id="SSF55785">
    <property type="entry name" value="PYP-like sensor domain (PAS domain)"/>
    <property type="match status" value="1"/>
</dbReference>
<feature type="domain" description="Histidine kinase" evidence="2">
    <location>
        <begin position="442"/>
        <end position="652"/>
    </location>
</feature>
<feature type="domain" description="PAC" evidence="4">
    <location>
        <begin position="382"/>
        <end position="434"/>
    </location>
</feature>
<feature type="transmembrane region" description="Helical" evidence="1">
    <location>
        <begin position="52"/>
        <end position="71"/>
    </location>
</feature>
<dbReference type="Pfam" id="PF08447">
    <property type="entry name" value="PAS_3"/>
    <property type="match status" value="1"/>
</dbReference>
<gene>
    <name evidence="5" type="ordered locus">MA_0619</name>
</gene>
<feature type="transmembrane region" description="Helical" evidence="1">
    <location>
        <begin position="91"/>
        <end position="110"/>
    </location>
</feature>
<sequence>MILWLAIISVLYLISRSNYLFFHTLAELFSVYVAYVIFLIVWKSRNHLENRYFVFIGIAYFFIGGLDLLYTLSYEGMGVFPEFDSNIHSQFWIAARYMESISFLLAPLLLTGYGMKHLKKNDKYIGRASFAWEVFLAYAGITVLCLLSILVFKSFPVAYIEGSGFTFFKMASEYVISFILLCSLVALYVKRDRFENNVFRLLAAAIVLTVLGELSLWVYTNEGGFFDLMGHFFKILSFYLIYKAIVETGFEDPFSLLFRELKHREEALRQETIFLKDDQGYLYKLLGLKENPFEAESCVEKVPIDEKDYPSFVQNIEGLLGFRLDENLEPVFMDGAVEEITGYSKEDFLSRKVKWVELILPEYLPLFFDNMNKAVSNPDLSRELEYKIRRKDGETKWVREVLQKLPERSRSQGRTQGLVRDITRRKTAEETLAKIQEARIKEIHHRIKNNLQVISSLLSLEAEKFSDERTLEAFRESQNRVVSMALIHEELYEGKGMDTIDFAVYLRKLTLDLFNSYTVETRKVRLNLDLEQVYLGMDTAIPLGIIVNELVSNSLKHAFPSGGEDEIRINLRRMEDSTSKPERVPGCQNGKVFHYMLTVTDNGRGFPEEINFQNSESLGLQLVNILVEQIDGCIELKRDRGSEFAIFFDNPGNE</sequence>
<dbReference type="InterPro" id="IPR036890">
    <property type="entry name" value="HATPase_C_sf"/>
</dbReference>
<dbReference type="AlphaFoldDB" id="Q8TT21"/>
<dbReference type="InterPro" id="IPR000700">
    <property type="entry name" value="PAS-assoc_C"/>
</dbReference>
<dbReference type="PROSITE" id="PS50112">
    <property type="entry name" value="PAS"/>
    <property type="match status" value="1"/>
</dbReference>
<dbReference type="InterPro" id="IPR035965">
    <property type="entry name" value="PAS-like_dom_sf"/>
</dbReference>
<dbReference type="InterPro" id="IPR013655">
    <property type="entry name" value="PAS_fold_3"/>
</dbReference>
<dbReference type="PROSITE" id="PS50109">
    <property type="entry name" value="HIS_KIN"/>
    <property type="match status" value="1"/>
</dbReference>
<feature type="transmembrane region" description="Helical" evidence="1">
    <location>
        <begin position="171"/>
        <end position="189"/>
    </location>
</feature>
<dbReference type="InterPro" id="IPR003594">
    <property type="entry name" value="HATPase_dom"/>
</dbReference>
<accession>Q8TT21</accession>
<dbReference type="HOGENOM" id="CLU_000445_114_64_2"/>